<dbReference type="RefSeq" id="WP_225324189.1">
    <property type="nucleotide sequence ID" value="NZ_JAEKMV010000007.1"/>
</dbReference>
<evidence type="ECO:0000313" key="3">
    <source>
        <dbReference type="Proteomes" id="UP001187143"/>
    </source>
</evidence>
<dbReference type="InterPro" id="IPR001387">
    <property type="entry name" value="Cro/C1-type_HTH"/>
</dbReference>
<dbReference type="Pfam" id="PF17765">
    <property type="entry name" value="MLTR_LBD"/>
    <property type="match status" value="1"/>
</dbReference>
<dbReference type="PANTHER" id="PTHR35010:SF4">
    <property type="entry name" value="BLL5781 PROTEIN"/>
    <property type="match status" value="1"/>
</dbReference>
<gene>
    <name evidence="2" type="ORF">R4F53_13985</name>
</gene>
<dbReference type="InterPro" id="IPR041413">
    <property type="entry name" value="MLTR_LBD"/>
</dbReference>
<comment type="caution">
    <text evidence="2">The sequence shown here is derived from an EMBL/GenBank/DDBJ whole genome shotgun (WGS) entry which is preliminary data.</text>
</comment>
<dbReference type="InterPro" id="IPR010982">
    <property type="entry name" value="Lambda_DNA-bd_dom_sf"/>
</dbReference>
<dbReference type="SUPFAM" id="SSF47413">
    <property type="entry name" value="lambda repressor-like DNA-binding domains"/>
    <property type="match status" value="1"/>
</dbReference>
<feature type="domain" description="HTH cro/C1-type" evidence="1">
    <location>
        <begin position="10"/>
        <end position="64"/>
    </location>
</feature>
<dbReference type="Gene3D" id="1.10.260.40">
    <property type="entry name" value="lambda repressor-like DNA-binding domains"/>
    <property type="match status" value="1"/>
</dbReference>
<sequence>MPGSTAGLAVREWRTRRRLSQMELAHQLGVSPRHLSFVETGRANPSRALLLRIGESLDLPLAARNRLLLDGGYAPMFGEHTLDAERMRPVKAAVDSVLAGHAPYPAIVTDACWNLIAGNVGCVVLAEGVDAELLRPPINVMRLCLHPRGLAQRLLNRAEVHAAILGRVRRHARATAAPDIRRLCEELSSYPAPEGADRGERTGELYVPFRMLTLDDTELRFISTIATFGSPLDISVESLIIESFFPADPDTADYLHGLDSDRRLRAIAQQHPQVLPYIGSR</sequence>
<dbReference type="Pfam" id="PF13560">
    <property type="entry name" value="HTH_31"/>
    <property type="match status" value="1"/>
</dbReference>
<dbReference type="SMART" id="SM00530">
    <property type="entry name" value="HTH_XRE"/>
    <property type="match status" value="1"/>
</dbReference>
<accession>A0AAE4RCN2</accession>
<dbReference type="PROSITE" id="PS50943">
    <property type="entry name" value="HTH_CROC1"/>
    <property type="match status" value="1"/>
</dbReference>
<dbReference type="PANTHER" id="PTHR35010">
    <property type="entry name" value="BLL4672 PROTEIN-RELATED"/>
    <property type="match status" value="1"/>
</dbReference>
<name>A0AAE4RCN2_MYCIT</name>
<protein>
    <submittedName>
        <fullName evidence="2">Helix-turn-helix transcriptional regulator</fullName>
    </submittedName>
</protein>
<dbReference type="Gene3D" id="3.30.450.180">
    <property type="match status" value="1"/>
</dbReference>
<dbReference type="CDD" id="cd00093">
    <property type="entry name" value="HTH_XRE"/>
    <property type="match status" value="1"/>
</dbReference>
<evidence type="ECO:0000259" key="1">
    <source>
        <dbReference type="PROSITE" id="PS50943"/>
    </source>
</evidence>
<dbReference type="EMBL" id="JAWLLD010000014">
    <property type="protein sequence ID" value="MDV7013396.1"/>
    <property type="molecule type" value="Genomic_DNA"/>
</dbReference>
<organism evidence="2 3">
    <name type="scientific">Mycobacterium intracellulare</name>
    <dbReference type="NCBI Taxonomy" id="1767"/>
    <lineage>
        <taxon>Bacteria</taxon>
        <taxon>Bacillati</taxon>
        <taxon>Actinomycetota</taxon>
        <taxon>Actinomycetes</taxon>
        <taxon>Mycobacteriales</taxon>
        <taxon>Mycobacteriaceae</taxon>
        <taxon>Mycobacterium</taxon>
        <taxon>Mycobacterium avium complex (MAC)</taxon>
    </lineage>
</organism>
<dbReference type="AlphaFoldDB" id="A0AAE4RCN2"/>
<evidence type="ECO:0000313" key="2">
    <source>
        <dbReference type="EMBL" id="MDV7013396.1"/>
    </source>
</evidence>
<dbReference type="GO" id="GO:0003677">
    <property type="term" value="F:DNA binding"/>
    <property type="evidence" value="ECO:0007669"/>
    <property type="project" value="InterPro"/>
</dbReference>
<proteinExistence type="predicted"/>
<reference evidence="2" key="1">
    <citation type="submission" date="2023-10" db="EMBL/GenBank/DDBJ databases">
        <title>Characterization and genome sequence of Mycobacterium intracellulare ABSURDO, a novel pathogenic isolate with three colony morphotypes that vary in growth and acid-fastness.</title>
        <authorList>
            <person name="Jude B.A."/>
            <person name="Robinson R.T."/>
        </authorList>
    </citation>
    <scope>NUCLEOTIDE SEQUENCE</scope>
    <source>
        <strain evidence="2">ABSURDO Component B</strain>
    </source>
</reference>
<dbReference type="Proteomes" id="UP001187143">
    <property type="component" value="Unassembled WGS sequence"/>
</dbReference>